<keyword evidence="4" id="KW-1185">Reference proteome</keyword>
<evidence type="ECO:0000259" key="2">
    <source>
        <dbReference type="Pfam" id="PF19838"/>
    </source>
</evidence>
<dbReference type="EMBL" id="CP003557">
    <property type="protein sequence ID" value="AFN75626.1"/>
    <property type="molecule type" value="Genomic_DNA"/>
</dbReference>
<dbReference type="Pfam" id="PF19838">
    <property type="entry name" value="LptD_2"/>
    <property type="match status" value="1"/>
</dbReference>
<feature type="domain" description="LPS-assembly protein LptD central" evidence="2">
    <location>
        <begin position="186"/>
        <end position="659"/>
    </location>
</feature>
<dbReference type="eggNOG" id="COG1452">
    <property type="taxonomic scope" value="Bacteria"/>
</dbReference>
<reference evidence="3 4" key="1">
    <citation type="journal article" date="2013" name="PLoS ONE">
        <title>Genomic analysis of Melioribacter roseus, facultatively anaerobic organotrophic bacterium representing a novel deep lineage within Bacteriodetes/Chlorobi group.</title>
        <authorList>
            <person name="Kadnikov V.V."/>
            <person name="Mardanov A.V."/>
            <person name="Podosokorskaya O.A."/>
            <person name="Gavrilov S.N."/>
            <person name="Kublanov I.V."/>
            <person name="Beletsky A.V."/>
            <person name="Bonch-Osmolovskaya E.A."/>
            <person name="Ravin N.V."/>
        </authorList>
    </citation>
    <scope>NUCLEOTIDE SEQUENCE [LARGE SCALE GENOMIC DNA]</scope>
    <source>
        <strain evidence="4">JCM 17771 / P3M-2</strain>
    </source>
</reference>
<dbReference type="GO" id="GO:1990351">
    <property type="term" value="C:transporter complex"/>
    <property type="evidence" value="ECO:0007669"/>
    <property type="project" value="TreeGrafter"/>
</dbReference>
<dbReference type="GO" id="GO:0009279">
    <property type="term" value="C:cell outer membrane"/>
    <property type="evidence" value="ECO:0007669"/>
    <property type="project" value="TreeGrafter"/>
</dbReference>
<name>I7A6W8_MELRP</name>
<dbReference type="PANTHER" id="PTHR30189">
    <property type="entry name" value="LPS-ASSEMBLY PROTEIN"/>
    <property type="match status" value="1"/>
</dbReference>
<sequence>MKYFLIAISLFFSTLQAQTETPRDTTTGKKGGEIDDVVYASASDSLIFDVSSKKMYLFGQADLKYKDIELNSGLINLDYNTNDLEAFGIEDTSDTAKVRWKETPVLKEGFEVYEGSSLKYNFKTQRGFISMAKNREKDSRYEGEKVKKVEKNIYFIEHGMFTTCELDTPHTYFTADQMKVIQKDRIIARWIFMNIAGVPFPLPLPFGIFPSEGGRKSGLIIPTYGQDARRGQYFNNFGYFWAISDYMDLSLTGDYYSKGGYGLHSRFRYSKRYSFDGTFTADFSKISIGESTDPLSKRSEADDWNLSWTHSQTINPTTQLNANLRFSSSSYLQNNSINYNDILSQNIISNATFTKRWDESGTSLTINYSRTQKLQSGDVTESLPSLSFTKNLFYPLRGESSDPRTQKWYEQIGVSYNANLLNRRIKTGDKIDNRAGAQHRLQINASPKIGYFNISPSINYNEKWYNKRIKIENVKITKYDPETDTEYEKDTLITRDINEYNFVRTFEMSLSASTKLYGIFQPDMLGIEAFRHTLRPSISYVYQPDFSDDTWGYYDYYTDSEGKIVKYDKFRNEVYGGAGSGKRQAINFSIGNIFEMKTQKDPSDTSESGGNKIQLLNLDASVGYNFASEEYKLSDLRLSYRTQIGQYLSFNGSSAYTFYDYEGDTKVNRFLVSAGKGLFRLTSFNFSVTTNLSSDKLYGKKEESSDDSLNTTPEKEKLKKPVYTIPWDLSLSYSYSLNKLNPSESNIYSNLNANLSFSLTENWRFIVRGSYDFDRKQFTAPQISIYRDLHCWEFNLIWNPIGTYRGFRFELRMKAPEFRDIKVTRSHGVFSGRGY</sequence>
<evidence type="ECO:0000256" key="1">
    <source>
        <dbReference type="SAM" id="SignalP"/>
    </source>
</evidence>
<dbReference type="KEGG" id="mro:MROS_2396"/>
<dbReference type="InterPro" id="IPR050218">
    <property type="entry name" value="LptD"/>
</dbReference>
<feature type="chain" id="PRO_5003707463" evidence="1">
    <location>
        <begin position="18"/>
        <end position="835"/>
    </location>
</feature>
<evidence type="ECO:0000313" key="3">
    <source>
        <dbReference type="EMBL" id="AFN75626.1"/>
    </source>
</evidence>
<gene>
    <name evidence="3" type="ordered locus">MROS_2396</name>
</gene>
<feature type="signal peptide" evidence="1">
    <location>
        <begin position="1"/>
        <end position="17"/>
    </location>
</feature>
<dbReference type="RefSeq" id="WP_014857056.1">
    <property type="nucleotide sequence ID" value="NC_018178.1"/>
</dbReference>
<proteinExistence type="predicted"/>
<dbReference type="Proteomes" id="UP000009011">
    <property type="component" value="Chromosome"/>
</dbReference>
<protein>
    <submittedName>
        <fullName evidence="3">Organic solvent tolerance protein OstA-like protein</fullName>
    </submittedName>
</protein>
<keyword evidence="1" id="KW-0732">Signal</keyword>
<organism evidence="3 4">
    <name type="scientific">Melioribacter roseus (strain DSM 23840 / JCM 17771 / VKM B-2668 / P3M-2)</name>
    <dbReference type="NCBI Taxonomy" id="1191523"/>
    <lineage>
        <taxon>Bacteria</taxon>
        <taxon>Pseudomonadati</taxon>
        <taxon>Ignavibacteriota</taxon>
        <taxon>Ignavibacteria</taxon>
        <taxon>Ignavibacteriales</taxon>
        <taxon>Melioribacteraceae</taxon>
        <taxon>Melioribacter</taxon>
    </lineage>
</organism>
<dbReference type="InterPro" id="IPR045659">
    <property type="entry name" value="LptD_2"/>
</dbReference>
<dbReference type="OrthoDB" id="9802320at2"/>
<accession>I7A6W8</accession>
<dbReference type="STRING" id="1191523.MROS_2396"/>
<dbReference type="HOGENOM" id="CLU_007637_0_0_10"/>
<evidence type="ECO:0000313" key="4">
    <source>
        <dbReference type="Proteomes" id="UP000009011"/>
    </source>
</evidence>
<dbReference type="AlphaFoldDB" id="I7A6W8"/>
<dbReference type="PANTHER" id="PTHR30189:SF1">
    <property type="entry name" value="LPS-ASSEMBLY PROTEIN LPTD"/>
    <property type="match status" value="1"/>
</dbReference>